<comment type="pathway">
    <text evidence="2">Cofactor biosynthesis; Fe-Mo cofactor biosynthesis.</text>
</comment>
<organism evidence="12">
    <name type="scientific">Ignisphaera aggregans</name>
    <dbReference type="NCBI Taxonomy" id="334771"/>
    <lineage>
        <taxon>Archaea</taxon>
        <taxon>Thermoproteota</taxon>
        <taxon>Thermoprotei</taxon>
        <taxon>Desulfurococcales</taxon>
        <taxon>Desulfurococcaceae</taxon>
        <taxon>Ignisphaera</taxon>
    </lineage>
</organism>
<evidence type="ECO:0000256" key="5">
    <source>
        <dbReference type="ARBA" id="ARBA00022691"/>
    </source>
</evidence>
<keyword evidence="6" id="KW-0479">Metal-binding</keyword>
<dbReference type="CDD" id="cd01335">
    <property type="entry name" value="Radical_SAM"/>
    <property type="match status" value="1"/>
</dbReference>
<dbReference type="InterPro" id="IPR058240">
    <property type="entry name" value="rSAM_sf"/>
</dbReference>
<evidence type="ECO:0000256" key="9">
    <source>
        <dbReference type="ARBA" id="ARBA00023231"/>
    </source>
</evidence>
<comment type="cofactor">
    <cofactor evidence="1">
        <name>[4Fe-4S] cluster</name>
        <dbReference type="ChEBI" id="CHEBI:49883"/>
    </cofactor>
</comment>
<dbReference type="SFLD" id="SFLDS00029">
    <property type="entry name" value="Radical_SAM"/>
    <property type="match status" value="1"/>
</dbReference>
<dbReference type="EMBL" id="DTBZ01000100">
    <property type="protein sequence ID" value="HGQ18406.1"/>
    <property type="molecule type" value="Genomic_DNA"/>
</dbReference>
<dbReference type="Gene3D" id="3.20.20.70">
    <property type="entry name" value="Aldolase class I"/>
    <property type="match status" value="1"/>
</dbReference>
<dbReference type="Pfam" id="PF04055">
    <property type="entry name" value="Radical_SAM"/>
    <property type="match status" value="1"/>
</dbReference>
<dbReference type="InterPro" id="IPR013785">
    <property type="entry name" value="Aldolase_TIM"/>
</dbReference>
<dbReference type="PANTHER" id="PTHR43787">
    <property type="entry name" value="FEMO COFACTOR BIOSYNTHESIS PROTEIN NIFB-RELATED"/>
    <property type="match status" value="1"/>
</dbReference>
<comment type="similarity">
    <text evidence="3">Belongs to the radical SAM superfamily. NifB family.</text>
</comment>
<keyword evidence="5" id="KW-0949">S-adenosyl-L-methionine</keyword>
<evidence type="ECO:0000313" key="12">
    <source>
        <dbReference type="EMBL" id="HGN36313.1"/>
    </source>
</evidence>
<accession>A0A7J3I6P7</accession>
<dbReference type="PROSITE" id="PS51918">
    <property type="entry name" value="RADICAL_SAM"/>
    <property type="match status" value="1"/>
</dbReference>
<dbReference type="GO" id="GO:0051539">
    <property type="term" value="F:4 iron, 4 sulfur cluster binding"/>
    <property type="evidence" value="ECO:0007669"/>
    <property type="project" value="UniProtKB-KW"/>
</dbReference>
<evidence type="ECO:0000259" key="11">
    <source>
        <dbReference type="PROSITE" id="PS51918"/>
    </source>
</evidence>
<keyword evidence="4" id="KW-0004">4Fe-4S</keyword>
<dbReference type="GO" id="GO:0046872">
    <property type="term" value="F:metal ion binding"/>
    <property type="evidence" value="ECO:0007669"/>
    <property type="project" value="UniProtKB-KW"/>
</dbReference>
<dbReference type="AlphaFoldDB" id="A0A7J3I6P7"/>
<protein>
    <submittedName>
        <fullName evidence="12">Radical SAM protein</fullName>
    </submittedName>
</protein>
<gene>
    <name evidence="12" type="ORF">ENT87_02000</name>
    <name evidence="13" type="ORF">ENU30_05480</name>
</gene>
<dbReference type="SUPFAM" id="SSF102114">
    <property type="entry name" value="Radical SAM enzymes"/>
    <property type="match status" value="1"/>
</dbReference>
<keyword evidence="9" id="KW-0535">Nitrogen fixation</keyword>
<evidence type="ECO:0000256" key="7">
    <source>
        <dbReference type="ARBA" id="ARBA00023004"/>
    </source>
</evidence>
<proteinExistence type="inferred from homology"/>
<dbReference type="PANTHER" id="PTHR43787:SF13">
    <property type="entry name" value="FEMO COFACTOR BIOSYNTHESIS PROTEIN NIFB"/>
    <property type="match status" value="1"/>
</dbReference>
<sequence length="259" mass="30284">MEGFSPIELTEIVRRWVARTISDVEERRCYRFRGGRWYGGIATGDVVGCNLRCKFCWSWRFSHSMDRGEFYVPRQVFEKLVDIASSKGYKYLRLSGGEPTISWSHLMEVLKLVEETKYIFILETNGILIGYSNRYAKDLAKFSNIVVRVSFKGASAEEFHMLTGAEPQFYELQFKALENLMENGMKPGEDFYPAIMLSFTTDENYRLFKKRLSSIHPVLVESIDEEYVILYPHVVEILNRYRLKPKVVFKPNSIPEFMI</sequence>
<evidence type="ECO:0000313" key="13">
    <source>
        <dbReference type="EMBL" id="HGQ18406.1"/>
    </source>
</evidence>
<dbReference type="InterPro" id="IPR007197">
    <property type="entry name" value="rSAM"/>
</dbReference>
<dbReference type="EMBL" id="DTAI01000063">
    <property type="protein sequence ID" value="HGN36313.1"/>
    <property type="molecule type" value="Genomic_DNA"/>
</dbReference>
<comment type="caution">
    <text evidence="12">The sequence shown here is derived from an EMBL/GenBank/DDBJ whole genome shotgun (WGS) entry which is preliminary data.</text>
</comment>
<evidence type="ECO:0000256" key="10">
    <source>
        <dbReference type="ARBA" id="ARBA00023239"/>
    </source>
</evidence>
<evidence type="ECO:0000256" key="8">
    <source>
        <dbReference type="ARBA" id="ARBA00023014"/>
    </source>
</evidence>
<evidence type="ECO:0000256" key="3">
    <source>
        <dbReference type="ARBA" id="ARBA00006804"/>
    </source>
</evidence>
<keyword evidence="10" id="KW-0456">Lyase</keyword>
<evidence type="ECO:0000256" key="2">
    <source>
        <dbReference type="ARBA" id="ARBA00005155"/>
    </source>
</evidence>
<name>A0A7J3I6P7_9CREN</name>
<feature type="domain" description="Radical SAM core" evidence="11">
    <location>
        <begin position="33"/>
        <end position="255"/>
    </location>
</feature>
<evidence type="ECO:0000256" key="4">
    <source>
        <dbReference type="ARBA" id="ARBA00022485"/>
    </source>
</evidence>
<evidence type="ECO:0000256" key="1">
    <source>
        <dbReference type="ARBA" id="ARBA00001966"/>
    </source>
</evidence>
<keyword evidence="8" id="KW-0411">Iron-sulfur</keyword>
<dbReference type="GO" id="GO:0016829">
    <property type="term" value="F:lyase activity"/>
    <property type="evidence" value="ECO:0007669"/>
    <property type="project" value="UniProtKB-KW"/>
</dbReference>
<evidence type="ECO:0000256" key="6">
    <source>
        <dbReference type="ARBA" id="ARBA00022723"/>
    </source>
</evidence>
<reference evidence="12" key="1">
    <citation type="journal article" date="2020" name="mSystems">
        <title>Genome- and Community-Level Interaction Insights into Carbon Utilization and Element Cycling Functions of Hydrothermarchaeota in Hydrothermal Sediment.</title>
        <authorList>
            <person name="Zhou Z."/>
            <person name="Liu Y."/>
            <person name="Xu W."/>
            <person name="Pan J."/>
            <person name="Luo Z.H."/>
            <person name="Li M."/>
        </authorList>
    </citation>
    <scope>NUCLEOTIDE SEQUENCE [LARGE SCALE GENOMIC DNA]</scope>
    <source>
        <strain evidence="12">SpSt-618</strain>
        <strain evidence="13">SpSt-657</strain>
    </source>
</reference>
<keyword evidence="7" id="KW-0408">Iron</keyword>